<keyword evidence="1" id="KW-0472">Membrane</keyword>
<gene>
    <name evidence="2" type="ORF">SAMN06296427_107170</name>
</gene>
<dbReference type="STRING" id="1434700.SAMN06296427_107170"/>
<reference evidence="2 3" key="1">
    <citation type="submission" date="2017-04" db="EMBL/GenBank/DDBJ databases">
        <authorList>
            <person name="Afonso C.L."/>
            <person name="Miller P.J."/>
            <person name="Scott M.A."/>
            <person name="Spackman E."/>
            <person name="Goraichik I."/>
            <person name="Dimitrov K.M."/>
            <person name="Suarez D.L."/>
            <person name="Swayne D.E."/>
        </authorList>
    </citation>
    <scope>NUCLEOTIDE SEQUENCE [LARGE SCALE GENOMIC DNA]</scope>
    <source>
        <strain evidence="2 3">CGMCC 1.12708</strain>
    </source>
</reference>
<dbReference type="EMBL" id="FWXS01000007">
    <property type="protein sequence ID" value="SMC76775.1"/>
    <property type="molecule type" value="Genomic_DNA"/>
</dbReference>
<feature type="transmembrane region" description="Helical" evidence="1">
    <location>
        <begin position="23"/>
        <end position="40"/>
    </location>
</feature>
<keyword evidence="1" id="KW-1133">Transmembrane helix</keyword>
<sequence>MKSNEDYLKQYSELEESIRGRHNFYLILFVYVVMTGYLHYIDLKDGSYDWAYYSWILMTFSMIWMAVIAFSFPLKSKMIFREMKKRELNSTSKQQNHGKQ</sequence>
<name>A0A1W2BUU9_9FLAO</name>
<dbReference type="AlphaFoldDB" id="A0A1W2BUU9"/>
<evidence type="ECO:0000313" key="2">
    <source>
        <dbReference type="EMBL" id="SMC76775.1"/>
    </source>
</evidence>
<evidence type="ECO:0000256" key="1">
    <source>
        <dbReference type="SAM" id="Phobius"/>
    </source>
</evidence>
<proteinExistence type="predicted"/>
<dbReference type="Proteomes" id="UP000192393">
    <property type="component" value="Unassembled WGS sequence"/>
</dbReference>
<dbReference type="RefSeq" id="WP_084017845.1">
    <property type="nucleotide sequence ID" value="NZ_FWXS01000007.1"/>
</dbReference>
<evidence type="ECO:0000313" key="3">
    <source>
        <dbReference type="Proteomes" id="UP000192393"/>
    </source>
</evidence>
<organism evidence="2 3">
    <name type="scientific">Moheibacter sediminis</name>
    <dbReference type="NCBI Taxonomy" id="1434700"/>
    <lineage>
        <taxon>Bacteria</taxon>
        <taxon>Pseudomonadati</taxon>
        <taxon>Bacteroidota</taxon>
        <taxon>Flavobacteriia</taxon>
        <taxon>Flavobacteriales</taxon>
        <taxon>Weeksellaceae</taxon>
        <taxon>Moheibacter</taxon>
    </lineage>
</organism>
<protein>
    <recommendedName>
        <fullName evidence="4">2TM domain-containing protein</fullName>
    </recommendedName>
</protein>
<keyword evidence="3" id="KW-1185">Reference proteome</keyword>
<accession>A0A1W2BUU9</accession>
<feature type="transmembrane region" description="Helical" evidence="1">
    <location>
        <begin position="52"/>
        <end position="74"/>
    </location>
</feature>
<keyword evidence="1" id="KW-0812">Transmembrane</keyword>
<evidence type="ECO:0008006" key="4">
    <source>
        <dbReference type="Google" id="ProtNLM"/>
    </source>
</evidence>